<dbReference type="Proteomes" id="UP000037035">
    <property type="component" value="Unassembled WGS sequence"/>
</dbReference>
<feature type="region of interest" description="Disordered" evidence="1">
    <location>
        <begin position="1"/>
        <end position="39"/>
    </location>
</feature>
<evidence type="ECO:0000256" key="1">
    <source>
        <dbReference type="SAM" id="MobiDB-lite"/>
    </source>
</evidence>
<dbReference type="OrthoDB" id="2503202at2759"/>
<feature type="compositionally biased region" description="Low complexity" evidence="1">
    <location>
        <begin position="72"/>
        <end position="91"/>
    </location>
</feature>
<sequence>MASIVRVEQTGRGNSHRLGRVWTHDSSSMISPEAKSNKLSPVIQAGAPTKYLRRTGPIPNAIDLKIDTRYKTSSSSSSTVTSPSSRPPNSSNIGYNGSSDGYLNTPSLPSLTESNLTRLMGQLNLSNPQHPKSYFHNNSPRAPAVEISYFSDGSSTHSGPAFE</sequence>
<proteinExistence type="predicted"/>
<evidence type="ECO:0000313" key="2">
    <source>
        <dbReference type="EMBL" id="KNZ53552.1"/>
    </source>
</evidence>
<reference evidence="2" key="1">
    <citation type="submission" date="2015-08" db="EMBL/GenBank/DDBJ databases">
        <title>Next Generation Sequencing and Analysis of the Genome of Puccinia sorghi L Schw, the Causal Agent of Maize Common Rust.</title>
        <authorList>
            <person name="Rochi L."/>
            <person name="Burguener G."/>
            <person name="Darino M."/>
            <person name="Turjanski A."/>
            <person name="Kreff E."/>
            <person name="Dieguez M.J."/>
            <person name="Sacco F."/>
        </authorList>
    </citation>
    <scope>NUCLEOTIDE SEQUENCE [LARGE SCALE GENOMIC DNA]</scope>
    <source>
        <strain evidence="2">RO10H11247</strain>
    </source>
</reference>
<dbReference type="AlphaFoldDB" id="A0A0L6UZ80"/>
<organism evidence="2 3">
    <name type="scientific">Puccinia sorghi</name>
    <dbReference type="NCBI Taxonomy" id="27349"/>
    <lineage>
        <taxon>Eukaryota</taxon>
        <taxon>Fungi</taxon>
        <taxon>Dikarya</taxon>
        <taxon>Basidiomycota</taxon>
        <taxon>Pucciniomycotina</taxon>
        <taxon>Pucciniomycetes</taxon>
        <taxon>Pucciniales</taxon>
        <taxon>Pucciniaceae</taxon>
        <taxon>Puccinia</taxon>
    </lineage>
</organism>
<comment type="caution">
    <text evidence="2">The sequence shown here is derived from an EMBL/GenBank/DDBJ whole genome shotgun (WGS) entry which is preliminary data.</text>
</comment>
<accession>A0A0L6UZ80</accession>
<gene>
    <name evidence="2" type="ORF">VP01_3206g2</name>
</gene>
<keyword evidence="3" id="KW-1185">Reference proteome</keyword>
<dbReference type="EMBL" id="LAVV01008176">
    <property type="protein sequence ID" value="KNZ53552.1"/>
    <property type="molecule type" value="Genomic_DNA"/>
</dbReference>
<evidence type="ECO:0000313" key="3">
    <source>
        <dbReference type="Proteomes" id="UP000037035"/>
    </source>
</evidence>
<feature type="compositionally biased region" description="Polar residues" evidence="1">
    <location>
        <begin position="92"/>
        <end position="110"/>
    </location>
</feature>
<protein>
    <submittedName>
        <fullName evidence="2">Uncharacterized protein</fullName>
    </submittedName>
</protein>
<name>A0A0L6UZ80_9BASI</name>
<dbReference type="VEuPathDB" id="FungiDB:VP01_3206g2"/>
<feature type="region of interest" description="Disordered" evidence="1">
    <location>
        <begin position="68"/>
        <end position="110"/>
    </location>
</feature>